<reference evidence="1" key="1">
    <citation type="submission" date="2021-11" db="EMBL/GenBank/DDBJ databases">
        <title>Halomonas sp., isolated from a coastal aquaculture zone in Dongshan Bay.</title>
        <authorList>
            <person name="Lin W."/>
        </authorList>
    </citation>
    <scope>NUCLEOTIDE SEQUENCE</scope>
    <source>
        <strain evidence="1">Yzlin-01</strain>
    </source>
</reference>
<protein>
    <submittedName>
        <fullName evidence="1">Uncharacterized protein</fullName>
    </submittedName>
</protein>
<organism evidence="1 2">
    <name type="scientific">Halomonas dongshanensis</name>
    <dbReference type="NCBI Taxonomy" id="2890835"/>
    <lineage>
        <taxon>Bacteria</taxon>
        <taxon>Pseudomonadati</taxon>
        <taxon>Pseudomonadota</taxon>
        <taxon>Gammaproteobacteria</taxon>
        <taxon>Oceanospirillales</taxon>
        <taxon>Halomonadaceae</taxon>
        <taxon>Halomonas</taxon>
    </lineage>
</organism>
<keyword evidence="2" id="KW-1185">Reference proteome</keyword>
<dbReference type="RefSeq" id="WP_259035501.1">
    <property type="nucleotide sequence ID" value="NZ_JAJISC010000002.1"/>
</dbReference>
<dbReference type="EMBL" id="JAJISC010000002">
    <property type="protein sequence ID" value="MCS2609002.1"/>
    <property type="molecule type" value="Genomic_DNA"/>
</dbReference>
<evidence type="ECO:0000313" key="2">
    <source>
        <dbReference type="Proteomes" id="UP001165542"/>
    </source>
</evidence>
<name>A0ABT2EBP7_9GAMM</name>
<accession>A0ABT2EBP7</accession>
<gene>
    <name evidence="1" type="ORF">LLY24_06675</name>
</gene>
<sequence>MAYRDQFLTIWDLPSAKTAPASGSAKKSAAVEADAAPRAQKPLKEMFYSIWDGRRVTASR</sequence>
<evidence type="ECO:0000313" key="1">
    <source>
        <dbReference type="EMBL" id="MCS2609002.1"/>
    </source>
</evidence>
<comment type="caution">
    <text evidence="1">The sequence shown here is derived from an EMBL/GenBank/DDBJ whole genome shotgun (WGS) entry which is preliminary data.</text>
</comment>
<proteinExistence type="predicted"/>
<dbReference type="Proteomes" id="UP001165542">
    <property type="component" value="Unassembled WGS sequence"/>
</dbReference>